<keyword evidence="1" id="KW-0677">Repeat</keyword>
<sequence length="127" mass="14225">MTPLVVSILNEMQDVSLILINNGADINAVDNQGFPILYYALYAKMEYVASVLIEKGANVNYNFQDGTSLLELAKRDNSYEIVMLLKLYGVEKESDSDEIENFENIVIDHNNKPSSLHFDCDADTNLG</sequence>
<dbReference type="PROSITE" id="PS50088">
    <property type="entry name" value="ANK_REPEAT"/>
    <property type="match status" value="1"/>
</dbReference>
<protein>
    <submittedName>
        <fullName evidence="4">Ankyrin repeat protein, putative</fullName>
    </submittedName>
</protein>
<evidence type="ECO:0000313" key="4">
    <source>
        <dbReference type="EMBL" id="EAX83830.1"/>
    </source>
</evidence>
<proteinExistence type="predicted"/>
<keyword evidence="2 3" id="KW-0040">ANK repeat</keyword>
<dbReference type="VEuPathDB" id="TrichDB:TVAGG3_0434870"/>
<feature type="repeat" description="ANK" evidence="3">
    <location>
        <begin position="1"/>
        <end position="31"/>
    </location>
</feature>
<dbReference type="EMBL" id="DS115701">
    <property type="protein sequence ID" value="EAX83830.1"/>
    <property type="molecule type" value="Genomic_DNA"/>
</dbReference>
<dbReference type="PANTHER" id="PTHR24126:SF14">
    <property type="entry name" value="ANK_REP_REGION DOMAIN-CONTAINING PROTEIN"/>
    <property type="match status" value="1"/>
</dbReference>
<dbReference type="RefSeq" id="XP_001296760.1">
    <property type="nucleotide sequence ID" value="XM_001296759.1"/>
</dbReference>
<evidence type="ECO:0000256" key="3">
    <source>
        <dbReference type="PROSITE-ProRule" id="PRU00023"/>
    </source>
</evidence>
<dbReference type="Pfam" id="PF12796">
    <property type="entry name" value="Ank_2"/>
    <property type="match status" value="1"/>
</dbReference>
<dbReference type="InterPro" id="IPR036770">
    <property type="entry name" value="Ankyrin_rpt-contain_sf"/>
</dbReference>
<dbReference type="Gene3D" id="1.25.40.20">
    <property type="entry name" value="Ankyrin repeat-containing domain"/>
    <property type="match status" value="1"/>
</dbReference>
<dbReference type="AlphaFoldDB" id="A2GG89"/>
<accession>A2GG89</accession>
<reference evidence="4" key="1">
    <citation type="submission" date="2006-10" db="EMBL/GenBank/DDBJ databases">
        <authorList>
            <person name="Amadeo P."/>
            <person name="Zhao Q."/>
            <person name="Wortman J."/>
            <person name="Fraser-Liggett C."/>
            <person name="Carlton J."/>
        </authorList>
    </citation>
    <scope>NUCLEOTIDE SEQUENCE</scope>
    <source>
        <strain evidence="4">G3</strain>
    </source>
</reference>
<dbReference type="PANTHER" id="PTHR24126">
    <property type="entry name" value="ANKYRIN REPEAT, PH AND SEC7 DOMAIN CONTAINING PROTEIN SECG-RELATED"/>
    <property type="match status" value="1"/>
</dbReference>
<dbReference type="SMART" id="SM00248">
    <property type="entry name" value="ANK"/>
    <property type="match status" value="3"/>
</dbReference>
<dbReference type="SMR" id="A2GG89"/>
<evidence type="ECO:0000256" key="1">
    <source>
        <dbReference type="ARBA" id="ARBA00022737"/>
    </source>
</evidence>
<evidence type="ECO:0000313" key="5">
    <source>
        <dbReference type="Proteomes" id="UP000001542"/>
    </source>
</evidence>
<dbReference type="STRING" id="5722.A2GG89"/>
<gene>
    <name evidence="4" type="ORF">TVAG_568920</name>
</gene>
<dbReference type="VEuPathDB" id="TrichDB:TVAG_568920"/>
<dbReference type="KEGG" id="tva:4741461"/>
<dbReference type="InParanoid" id="A2GG89"/>
<organism evidence="4 5">
    <name type="scientific">Trichomonas vaginalis (strain ATCC PRA-98 / G3)</name>
    <dbReference type="NCBI Taxonomy" id="412133"/>
    <lineage>
        <taxon>Eukaryota</taxon>
        <taxon>Metamonada</taxon>
        <taxon>Parabasalia</taxon>
        <taxon>Trichomonadida</taxon>
        <taxon>Trichomonadidae</taxon>
        <taxon>Trichomonas</taxon>
    </lineage>
</organism>
<evidence type="ECO:0000256" key="2">
    <source>
        <dbReference type="ARBA" id="ARBA00023043"/>
    </source>
</evidence>
<reference evidence="4" key="2">
    <citation type="journal article" date="2007" name="Science">
        <title>Draft genome sequence of the sexually transmitted pathogen Trichomonas vaginalis.</title>
        <authorList>
            <person name="Carlton J.M."/>
            <person name="Hirt R.P."/>
            <person name="Silva J.C."/>
            <person name="Delcher A.L."/>
            <person name="Schatz M."/>
            <person name="Zhao Q."/>
            <person name="Wortman J.R."/>
            <person name="Bidwell S.L."/>
            <person name="Alsmark U.C.M."/>
            <person name="Besteiro S."/>
            <person name="Sicheritz-Ponten T."/>
            <person name="Noel C.J."/>
            <person name="Dacks J.B."/>
            <person name="Foster P.G."/>
            <person name="Simillion C."/>
            <person name="Van de Peer Y."/>
            <person name="Miranda-Saavedra D."/>
            <person name="Barton G.J."/>
            <person name="Westrop G.D."/>
            <person name="Mueller S."/>
            <person name="Dessi D."/>
            <person name="Fiori P.L."/>
            <person name="Ren Q."/>
            <person name="Paulsen I."/>
            <person name="Zhang H."/>
            <person name="Bastida-Corcuera F.D."/>
            <person name="Simoes-Barbosa A."/>
            <person name="Brown M.T."/>
            <person name="Hayes R.D."/>
            <person name="Mukherjee M."/>
            <person name="Okumura C.Y."/>
            <person name="Schneider R."/>
            <person name="Smith A.J."/>
            <person name="Vanacova S."/>
            <person name="Villalvazo M."/>
            <person name="Haas B.J."/>
            <person name="Pertea M."/>
            <person name="Feldblyum T.V."/>
            <person name="Utterback T.R."/>
            <person name="Shu C.L."/>
            <person name="Osoegawa K."/>
            <person name="de Jong P.J."/>
            <person name="Hrdy I."/>
            <person name="Horvathova L."/>
            <person name="Zubacova Z."/>
            <person name="Dolezal P."/>
            <person name="Malik S.B."/>
            <person name="Logsdon J.M. Jr."/>
            <person name="Henze K."/>
            <person name="Gupta A."/>
            <person name="Wang C.C."/>
            <person name="Dunne R.L."/>
            <person name="Upcroft J.A."/>
            <person name="Upcroft P."/>
            <person name="White O."/>
            <person name="Salzberg S.L."/>
            <person name="Tang P."/>
            <person name="Chiu C.-H."/>
            <person name="Lee Y.-S."/>
            <person name="Embley T.M."/>
            <person name="Coombs G.H."/>
            <person name="Mottram J.C."/>
            <person name="Tachezy J."/>
            <person name="Fraser-Liggett C.M."/>
            <person name="Johnson P.J."/>
        </authorList>
    </citation>
    <scope>NUCLEOTIDE SEQUENCE [LARGE SCALE GENOMIC DNA]</scope>
    <source>
        <strain evidence="4">G3</strain>
    </source>
</reference>
<dbReference type="InterPro" id="IPR002110">
    <property type="entry name" value="Ankyrin_rpt"/>
</dbReference>
<name>A2GG89_TRIV3</name>
<keyword evidence="5" id="KW-1185">Reference proteome</keyword>
<dbReference type="SUPFAM" id="SSF48403">
    <property type="entry name" value="Ankyrin repeat"/>
    <property type="match status" value="1"/>
</dbReference>
<dbReference type="Proteomes" id="UP000001542">
    <property type="component" value="Unassembled WGS sequence"/>
</dbReference>
<dbReference type="OrthoDB" id="5314041at2759"/>